<accession>A0A211ZE08</accession>
<dbReference type="FunFam" id="3.40.50.300:FF:000425">
    <property type="entry name" value="Probable ABC transporter, ATP-binding subunit"/>
    <property type="match status" value="1"/>
</dbReference>
<comment type="catalytic activity">
    <reaction evidence="7">
        <text>ATP + H2O + polyamine-[polyamine-binding protein]Side 1 = ADP + phosphate + polyamineSide 2 + [polyamine-binding protein]Side 1.</text>
        <dbReference type="EC" id="7.6.2.11"/>
    </reaction>
</comment>
<keyword evidence="1 7" id="KW-0813">Transport</keyword>
<comment type="caution">
    <text evidence="9">The sequence shown here is derived from an EMBL/GenBank/DDBJ whole genome shotgun (WGS) entry which is preliminary data.</text>
</comment>
<dbReference type="SUPFAM" id="SSF50331">
    <property type="entry name" value="MOP-like"/>
    <property type="match status" value="1"/>
</dbReference>
<evidence type="ECO:0000256" key="6">
    <source>
        <dbReference type="ARBA" id="ARBA00023136"/>
    </source>
</evidence>
<evidence type="ECO:0000256" key="5">
    <source>
        <dbReference type="ARBA" id="ARBA00022967"/>
    </source>
</evidence>
<dbReference type="SUPFAM" id="SSF52540">
    <property type="entry name" value="P-loop containing nucleoside triphosphate hydrolases"/>
    <property type="match status" value="1"/>
</dbReference>
<dbReference type="Proteomes" id="UP000196655">
    <property type="component" value="Unassembled WGS sequence"/>
</dbReference>
<dbReference type="InterPro" id="IPR017871">
    <property type="entry name" value="ABC_transporter-like_CS"/>
</dbReference>
<evidence type="ECO:0000259" key="8">
    <source>
        <dbReference type="PROSITE" id="PS50893"/>
    </source>
</evidence>
<evidence type="ECO:0000256" key="1">
    <source>
        <dbReference type="ARBA" id="ARBA00022448"/>
    </source>
</evidence>
<dbReference type="AlphaFoldDB" id="A0A211ZE08"/>
<dbReference type="Pfam" id="PF00005">
    <property type="entry name" value="ABC_tran"/>
    <property type="match status" value="1"/>
</dbReference>
<dbReference type="InterPro" id="IPR013611">
    <property type="entry name" value="Transp-assoc_OB_typ2"/>
</dbReference>
<protein>
    <recommendedName>
        <fullName evidence="7">Spermidine/putrescine import ATP-binding protein PotA</fullName>
        <ecNumber evidence="7">7.6.2.11</ecNumber>
    </recommendedName>
</protein>
<dbReference type="EC" id="7.6.2.11" evidence="7"/>
<dbReference type="PANTHER" id="PTHR42781">
    <property type="entry name" value="SPERMIDINE/PUTRESCINE IMPORT ATP-BINDING PROTEIN POTA"/>
    <property type="match status" value="1"/>
</dbReference>
<feature type="domain" description="ABC transporter" evidence="8">
    <location>
        <begin position="4"/>
        <end position="234"/>
    </location>
</feature>
<dbReference type="PROSITE" id="PS00211">
    <property type="entry name" value="ABC_TRANSPORTER_1"/>
    <property type="match status" value="1"/>
</dbReference>
<keyword evidence="4 7" id="KW-0067">ATP-binding</keyword>
<reference evidence="10" key="1">
    <citation type="submission" date="2017-05" db="EMBL/GenBank/DDBJ databases">
        <authorList>
            <person name="Macchi M."/>
            <person name="Festa S."/>
            <person name="Coppotelli B.M."/>
            <person name="Morelli I.S."/>
        </authorList>
    </citation>
    <scope>NUCLEOTIDE SEQUENCE [LARGE SCALE GENOMIC DNA]</scope>
    <source>
        <strain evidence="10">I</strain>
    </source>
</reference>
<keyword evidence="6 7" id="KW-0472">Membrane</keyword>
<dbReference type="GO" id="GO:0043190">
    <property type="term" value="C:ATP-binding cassette (ABC) transporter complex"/>
    <property type="evidence" value="ECO:0007669"/>
    <property type="project" value="InterPro"/>
</dbReference>
<dbReference type="InterPro" id="IPR003593">
    <property type="entry name" value="AAA+_ATPase"/>
</dbReference>
<dbReference type="OrthoDB" id="9802264at2"/>
<dbReference type="GO" id="GO:0015697">
    <property type="term" value="P:quaternary ammonium group transport"/>
    <property type="evidence" value="ECO:0007669"/>
    <property type="project" value="UniProtKB-ARBA"/>
</dbReference>
<dbReference type="Gene3D" id="3.40.50.300">
    <property type="entry name" value="P-loop containing nucleotide triphosphate hydrolases"/>
    <property type="match status" value="1"/>
</dbReference>
<dbReference type="GO" id="GO:0005524">
    <property type="term" value="F:ATP binding"/>
    <property type="evidence" value="ECO:0007669"/>
    <property type="project" value="UniProtKB-KW"/>
</dbReference>
<dbReference type="GO" id="GO:0015417">
    <property type="term" value="F:ABC-type polyamine transporter activity"/>
    <property type="evidence" value="ECO:0007669"/>
    <property type="project" value="UniProtKB-EC"/>
</dbReference>
<evidence type="ECO:0000256" key="7">
    <source>
        <dbReference type="RuleBase" id="RU364083"/>
    </source>
</evidence>
<dbReference type="PROSITE" id="PS50893">
    <property type="entry name" value="ABC_TRANSPORTER_2"/>
    <property type="match status" value="1"/>
</dbReference>
<name>A0A211ZE08_9PROT</name>
<evidence type="ECO:0000313" key="9">
    <source>
        <dbReference type="EMBL" id="OWJ63528.1"/>
    </source>
</evidence>
<comment type="subunit">
    <text evidence="7">The complex is composed of two ATP-binding proteins (PotA), two transmembrane proteins (PotB and PotC) and a solute-binding protein (PotD).</text>
</comment>
<evidence type="ECO:0000313" key="10">
    <source>
        <dbReference type="Proteomes" id="UP000196655"/>
    </source>
</evidence>
<keyword evidence="10" id="KW-1185">Reference proteome</keyword>
<comment type="similarity">
    <text evidence="7">Belongs to the ABC transporter superfamily. Spermidine/putrescine importer (TC 3.A.1.11.1) family.</text>
</comment>
<evidence type="ECO:0000256" key="4">
    <source>
        <dbReference type="ARBA" id="ARBA00022840"/>
    </source>
</evidence>
<dbReference type="GO" id="GO:0016887">
    <property type="term" value="F:ATP hydrolysis activity"/>
    <property type="evidence" value="ECO:0007669"/>
    <property type="project" value="InterPro"/>
</dbReference>
<dbReference type="STRING" id="1122125.GCA_000423185_02008"/>
<comment type="function">
    <text evidence="7">Part of the ABC transporter complex PotABCD involved in spermidine/putrescine import. Responsible for energy coupling to the transport system.</text>
</comment>
<dbReference type="InterPro" id="IPR005893">
    <property type="entry name" value="PotA-like"/>
</dbReference>
<evidence type="ECO:0000256" key="2">
    <source>
        <dbReference type="ARBA" id="ARBA00022475"/>
    </source>
</evidence>
<dbReference type="PANTHER" id="PTHR42781:SF4">
    <property type="entry name" value="SPERMIDINE_PUTRESCINE IMPORT ATP-BINDING PROTEIN POTA"/>
    <property type="match status" value="1"/>
</dbReference>
<gene>
    <name evidence="7" type="primary">potA</name>
    <name evidence="9" type="ORF">BWR60_29255</name>
</gene>
<dbReference type="InterPro" id="IPR008995">
    <property type="entry name" value="Mo/tungstate-bd_C_term_dom"/>
</dbReference>
<dbReference type="Pfam" id="PF08402">
    <property type="entry name" value="TOBE_2"/>
    <property type="match status" value="1"/>
</dbReference>
<dbReference type="RefSeq" id="WP_088155675.1">
    <property type="nucleotide sequence ID" value="NZ_NHON01000087.1"/>
</dbReference>
<dbReference type="EMBL" id="NHON01000087">
    <property type="protein sequence ID" value="OWJ63528.1"/>
    <property type="molecule type" value="Genomic_DNA"/>
</dbReference>
<proteinExistence type="inferred from homology"/>
<dbReference type="Gene3D" id="2.40.50.100">
    <property type="match status" value="1"/>
</dbReference>
<dbReference type="InterPro" id="IPR003439">
    <property type="entry name" value="ABC_transporter-like_ATP-bd"/>
</dbReference>
<sequence length="354" mass="38108">MSGVEVTGVSKRYGPATVLDRISATFEAGRFTSLLGPSGSGKTTLLRIVAGFVVPDEGELRIGPEEVTRVPVWKRRIGMVFQSYALFPHMTVLQNVMFGLNRRGVRGPSAAKEAREALEMVRLSGFEGRSPKQLSGGQQQRVALARAIVTKPTVLLLDEPLSALDRRLRQEMQVELKRIQRESGLTTIFVTHDQEEALTLSDRIAILDRGRIVQDGAPGEIYEQPRTRFAASFLGDANFLEGTVKAGNAVEVQGGTVRVAGSLPVAGSKVTLAVRPEKMVILAPNTAHSFDNTLPATLREVIYAGAVSTYLLAGPDGRELKVFAQNRSQDSAPPAPGAAVTLGWSAAHTIALED</sequence>
<keyword evidence="2 7" id="KW-1003">Cell membrane</keyword>
<keyword evidence="3 7" id="KW-0547">Nucleotide-binding</keyword>
<dbReference type="SMART" id="SM00382">
    <property type="entry name" value="AAA"/>
    <property type="match status" value="1"/>
</dbReference>
<organism evidence="9 10">
    <name type="scientific">Inquilinus limosus</name>
    <dbReference type="NCBI Taxonomy" id="171674"/>
    <lineage>
        <taxon>Bacteria</taxon>
        <taxon>Pseudomonadati</taxon>
        <taxon>Pseudomonadota</taxon>
        <taxon>Alphaproteobacteria</taxon>
        <taxon>Rhodospirillales</taxon>
        <taxon>Rhodospirillaceae</taxon>
        <taxon>Inquilinus</taxon>
    </lineage>
</organism>
<dbReference type="NCBIfam" id="TIGR01187">
    <property type="entry name" value="potA"/>
    <property type="match status" value="1"/>
</dbReference>
<keyword evidence="5 7" id="KW-1278">Translocase</keyword>
<dbReference type="InterPro" id="IPR050093">
    <property type="entry name" value="ABC_SmlMolc_Importer"/>
</dbReference>
<dbReference type="InterPro" id="IPR027417">
    <property type="entry name" value="P-loop_NTPase"/>
</dbReference>
<evidence type="ECO:0000256" key="3">
    <source>
        <dbReference type="ARBA" id="ARBA00022741"/>
    </source>
</evidence>